<reference evidence="1" key="1">
    <citation type="submission" date="2014-05" db="EMBL/GenBank/DDBJ databases">
        <title>The transcriptome of the halophilic microalga Tetraselmis sp. GSL018 isolated from the Great Salt Lake, Utah.</title>
        <authorList>
            <person name="Jinkerson R.E."/>
            <person name="D'Adamo S."/>
            <person name="Posewitz M.C."/>
        </authorList>
    </citation>
    <scope>NUCLEOTIDE SEQUENCE</scope>
    <source>
        <strain evidence="1">GSL018</strain>
    </source>
</reference>
<feature type="non-terminal residue" evidence="1">
    <location>
        <position position="39"/>
    </location>
</feature>
<gene>
    <name evidence="1" type="ORF">TSPGSL018_19131</name>
</gene>
<dbReference type="EMBL" id="GBEZ01022793">
    <property type="protein sequence ID" value="JAC64061.1"/>
    <property type="molecule type" value="Transcribed_RNA"/>
</dbReference>
<name>A0A061R0K3_9CHLO</name>
<sequence length="39" mass="4308">MRVVCVIEIGKVYEFLMDVLSIALDAPSLLRSVKSVLSL</sequence>
<proteinExistence type="predicted"/>
<dbReference type="AlphaFoldDB" id="A0A061R0K3"/>
<protein>
    <submittedName>
        <fullName evidence="1">Uncharacterized protein</fullName>
    </submittedName>
</protein>
<evidence type="ECO:0000313" key="1">
    <source>
        <dbReference type="EMBL" id="JAC64061.1"/>
    </source>
</evidence>
<organism evidence="1">
    <name type="scientific">Tetraselmis sp. GSL018</name>
    <dbReference type="NCBI Taxonomy" id="582737"/>
    <lineage>
        <taxon>Eukaryota</taxon>
        <taxon>Viridiplantae</taxon>
        <taxon>Chlorophyta</taxon>
        <taxon>core chlorophytes</taxon>
        <taxon>Chlorodendrophyceae</taxon>
        <taxon>Chlorodendrales</taxon>
        <taxon>Chlorodendraceae</taxon>
        <taxon>Tetraselmis</taxon>
    </lineage>
</organism>
<accession>A0A061R0K3</accession>